<reference evidence="5 6" key="1">
    <citation type="submission" date="2020-08" db="EMBL/GenBank/DDBJ databases">
        <title>Genomic Encyclopedia of Type Strains, Phase IV (KMG-IV): sequencing the most valuable type-strain genomes for metagenomic binning, comparative biology and taxonomic classification.</title>
        <authorList>
            <person name="Goeker M."/>
        </authorList>
    </citation>
    <scope>NUCLEOTIDE SEQUENCE [LARGE SCALE GENOMIC DNA]</scope>
    <source>
        <strain evidence="5 6">DSM 102983</strain>
    </source>
</reference>
<comment type="caution">
    <text evidence="5">The sequence shown here is derived from an EMBL/GenBank/DDBJ whole genome shotgun (WGS) entry which is preliminary data.</text>
</comment>
<dbReference type="InterPro" id="IPR029044">
    <property type="entry name" value="Nucleotide-diphossugar_trans"/>
</dbReference>
<dbReference type="CDD" id="cd00761">
    <property type="entry name" value="Glyco_tranf_GTA_type"/>
    <property type="match status" value="1"/>
</dbReference>
<dbReference type="RefSeq" id="WP_183669537.1">
    <property type="nucleotide sequence ID" value="NZ_BMPB01000003.1"/>
</dbReference>
<proteinExistence type="predicted"/>
<evidence type="ECO:0000259" key="4">
    <source>
        <dbReference type="Pfam" id="PF00535"/>
    </source>
</evidence>
<evidence type="ECO:0000256" key="3">
    <source>
        <dbReference type="SAM" id="Phobius"/>
    </source>
</evidence>
<sequence>MYKVTLSMPIYNVAPYVERALLSALNQTFESIEFLLVDDRGTDNSMEIVRRIIKDHPRGKDVRIIEHPYNVGLGATRNTAIDNAQGEYLFFMDSDDEITPDCIQVLYDKMMEEKVDMVVGSSQSINMNGMVSEQLRLDNVNRRGVGILINYHYVENHIFPVYTWNKLYSLSFLKENCIRCIAGHNCEDLYFSFNVERCVQSFSYINNITYSYYIRSNSFMDRIQSHLSIREVGMLMDFLLYKKSYIREIKDITLQDILLHSIYRSVRVWGEYILSSDKMNMNEKYRGIVGFYSDMKFNKYTTNNRIEKISIGLYFIHRLSDVLLFTVLVMMVYIKKAIR</sequence>
<dbReference type="EMBL" id="JACHOC010000002">
    <property type="protein sequence ID" value="MBB4621312.1"/>
    <property type="molecule type" value="Genomic_DNA"/>
</dbReference>
<keyword evidence="2" id="KW-0808">Transferase</keyword>
<dbReference type="InterPro" id="IPR001173">
    <property type="entry name" value="Glyco_trans_2-like"/>
</dbReference>
<evidence type="ECO:0000256" key="2">
    <source>
        <dbReference type="ARBA" id="ARBA00022679"/>
    </source>
</evidence>
<protein>
    <submittedName>
        <fullName evidence="5">Glycosyltransferase involved in cell wall biosynthesis</fullName>
    </submittedName>
</protein>
<name>A0ABR6KK62_9BACT</name>
<keyword evidence="3" id="KW-0472">Membrane</keyword>
<accession>A0ABR6KK62</accession>
<dbReference type="Proteomes" id="UP000533637">
    <property type="component" value="Unassembled WGS sequence"/>
</dbReference>
<keyword evidence="3" id="KW-1133">Transmembrane helix</keyword>
<feature type="transmembrane region" description="Helical" evidence="3">
    <location>
        <begin position="311"/>
        <end position="334"/>
    </location>
</feature>
<dbReference type="Pfam" id="PF00535">
    <property type="entry name" value="Glycos_transf_2"/>
    <property type="match status" value="1"/>
</dbReference>
<evidence type="ECO:0000256" key="1">
    <source>
        <dbReference type="ARBA" id="ARBA00022676"/>
    </source>
</evidence>
<keyword evidence="6" id="KW-1185">Reference proteome</keyword>
<evidence type="ECO:0000313" key="6">
    <source>
        <dbReference type="Proteomes" id="UP000533637"/>
    </source>
</evidence>
<keyword evidence="1" id="KW-0328">Glycosyltransferase</keyword>
<evidence type="ECO:0000313" key="5">
    <source>
        <dbReference type="EMBL" id="MBB4621312.1"/>
    </source>
</evidence>
<organism evidence="5 6">
    <name type="scientific">Parabacteroides faecis</name>
    <dbReference type="NCBI Taxonomy" id="1217282"/>
    <lineage>
        <taxon>Bacteria</taxon>
        <taxon>Pseudomonadati</taxon>
        <taxon>Bacteroidota</taxon>
        <taxon>Bacteroidia</taxon>
        <taxon>Bacteroidales</taxon>
        <taxon>Tannerellaceae</taxon>
        <taxon>Parabacteroides</taxon>
    </lineage>
</organism>
<feature type="domain" description="Glycosyltransferase 2-like" evidence="4">
    <location>
        <begin position="8"/>
        <end position="136"/>
    </location>
</feature>
<dbReference type="PANTHER" id="PTHR22916:SF51">
    <property type="entry name" value="GLYCOSYLTRANSFERASE EPSH-RELATED"/>
    <property type="match status" value="1"/>
</dbReference>
<keyword evidence="3" id="KW-0812">Transmembrane</keyword>
<dbReference type="PANTHER" id="PTHR22916">
    <property type="entry name" value="GLYCOSYLTRANSFERASE"/>
    <property type="match status" value="1"/>
</dbReference>
<gene>
    <name evidence="5" type="ORF">GGQ57_001206</name>
</gene>
<dbReference type="SUPFAM" id="SSF53448">
    <property type="entry name" value="Nucleotide-diphospho-sugar transferases"/>
    <property type="match status" value="1"/>
</dbReference>
<dbReference type="Gene3D" id="3.90.550.10">
    <property type="entry name" value="Spore Coat Polysaccharide Biosynthesis Protein SpsA, Chain A"/>
    <property type="match status" value="1"/>
</dbReference>